<dbReference type="InterPro" id="IPR041084">
    <property type="entry name" value="Ncstrn_small"/>
</dbReference>
<comment type="subcellular location">
    <subcellularLocation>
        <location evidence="1">Membrane</location>
        <topology evidence="1">Single-pass type I membrane protein</topology>
    </subcellularLocation>
</comment>
<dbReference type="PANTHER" id="PTHR21092:SF0">
    <property type="entry name" value="NICASTRIN"/>
    <property type="match status" value="1"/>
</dbReference>
<evidence type="ECO:0000256" key="8">
    <source>
        <dbReference type="ARBA" id="ARBA00023136"/>
    </source>
</evidence>
<evidence type="ECO:0000256" key="2">
    <source>
        <dbReference type="ARBA" id="ARBA00007717"/>
    </source>
</evidence>
<organism evidence="11 12">
    <name type="scientific">Ditylenchus dipsaci</name>
    <dbReference type="NCBI Taxonomy" id="166011"/>
    <lineage>
        <taxon>Eukaryota</taxon>
        <taxon>Metazoa</taxon>
        <taxon>Ecdysozoa</taxon>
        <taxon>Nematoda</taxon>
        <taxon>Chromadorea</taxon>
        <taxon>Rhabditida</taxon>
        <taxon>Tylenchina</taxon>
        <taxon>Tylenchomorpha</taxon>
        <taxon>Sphaerularioidea</taxon>
        <taxon>Anguinidae</taxon>
        <taxon>Anguininae</taxon>
        <taxon>Ditylenchus</taxon>
    </lineage>
</organism>
<dbReference type="Pfam" id="PF18266">
    <property type="entry name" value="Ncstrn_small"/>
    <property type="match status" value="1"/>
</dbReference>
<accession>A0A915ELR2</accession>
<keyword evidence="7" id="KW-1133">Transmembrane helix</keyword>
<dbReference type="AlphaFoldDB" id="A0A915ELR2"/>
<evidence type="ECO:0000256" key="7">
    <source>
        <dbReference type="ARBA" id="ARBA00022989"/>
    </source>
</evidence>
<evidence type="ECO:0000313" key="11">
    <source>
        <dbReference type="Proteomes" id="UP000887574"/>
    </source>
</evidence>
<keyword evidence="5" id="KW-0732">Signal</keyword>
<evidence type="ECO:0000313" key="12">
    <source>
        <dbReference type="WBParaSite" id="jg7231.1"/>
    </source>
</evidence>
<evidence type="ECO:0000256" key="1">
    <source>
        <dbReference type="ARBA" id="ARBA00004479"/>
    </source>
</evidence>
<dbReference type="Pfam" id="PF05450">
    <property type="entry name" value="Nicastrin"/>
    <property type="match status" value="1"/>
</dbReference>
<sequence length="915" mass="103754">MSSSWDSTCFKHEFSFGWAIFLTRAVQCQRIKDQISVKLSNVNHHCFRMLNGSTAIGCQSERSGNMGAVYVVSQPADLERVISTLPLGISHIIAVIDVNDLSSSFVDKLKNSESVSGVLYYHNTTSSLPLDSFSEDSACPNHQFSYYNNSTKCREWNKEGALHPNGLKFLSWQKPVYFLNNRTEIEIIINKCHHPFNNANTNYRCMARMTQFMLADGKAEICMRRQSLGPQLCDALHDRNVFALLPPLSQESKKADIFLVSSRMDSFSTFTGSRGGDLSALTSVISLLAVAEAIGQNLGVFTQEANRNQRQLLLAFFHGESMGYIGSSRMLWDMSRQEFPAPAKNFTLPKSNIKQLNVDDISFNVELQQLQQSTDFYAHTDFNMYSKNKTIVDSLIGKANQLSVSSQRVPENSWICALSFGATYKSNHINSFMDSDVNDMWRNQPKQRQPYVDYLSAAANATLETVLQYVLVDSTQAVRAKFAVNETYVNDLMVCLFEYEKWDCPLFGTLLNTTNPARDFAYARNLYIGTTESSLIRILVQAMLVKSLGEKEPTSNVSTESQCRDLNKNQNVYNYVWQNDPKTNQTSCYQTSIYLTDAESPAFYISDYDFSSGQYSTWMESVWESNSQQFELYMKADYRLDLYALLTALVVMAACIPLKFLLKESWFMDTGSRQLLLNYSKHSYFGLFNEPQALNLVSAPLLKQIENFLYRSKESNVPLSSLDLEKYYAANLTVPENVDECYTAGLYMKKSNTDPEFSLVWTSPKLHNMQHQSSSVQVDSTYGLNWNGFFLMVAGFSDANNKFYLTHIALVSCYNISSIEYLANVIASDVLVPRYEKYTKRAKDIKLDKQTRIWIYKQLSFLQCAASTQEFVKAACSLQESFDQLSREKPLATATGMKGLQTMSQPTTAWKAETV</sequence>
<keyword evidence="9" id="KW-0325">Glycoprotein</keyword>
<evidence type="ECO:0000256" key="6">
    <source>
        <dbReference type="ARBA" id="ARBA00022976"/>
    </source>
</evidence>
<name>A0A915ELR2_9BILA</name>
<dbReference type="GO" id="GO:0007220">
    <property type="term" value="P:Notch receptor processing"/>
    <property type="evidence" value="ECO:0007669"/>
    <property type="project" value="TreeGrafter"/>
</dbReference>
<evidence type="ECO:0000256" key="4">
    <source>
        <dbReference type="ARBA" id="ARBA00022692"/>
    </source>
</evidence>
<proteinExistence type="inferred from homology"/>
<evidence type="ECO:0000259" key="10">
    <source>
        <dbReference type="Pfam" id="PF18266"/>
    </source>
</evidence>
<protein>
    <recommendedName>
        <fullName evidence="3">Nicastrin</fullName>
    </recommendedName>
</protein>
<keyword evidence="8" id="KW-0472">Membrane</keyword>
<keyword evidence="6" id="KW-0914">Notch signaling pathway</keyword>
<dbReference type="GO" id="GO:0007219">
    <property type="term" value="P:Notch signaling pathway"/>
    <property type="evidence" value="ECO:0007669"/>
    <property type="project" value="UniProtKB-KW"/>
</dbReference>
<evidence type="ECO:0000256" key="5">
    <source>
        <dbReference type="ARBA" id="ARBA00022729"/>
    </source>
</evidence>
<evidence type="ECO:0000256" key="3">
    <source>
        <dbReference type="ARBA" id="ARBA00015303"/>
    </source>
</evidence>
<dbReference type="SUPFAM" id="SSF53187">
    <property type="entry name" value="Zn-dependent exopeptidases"/>
    <property type="match status" value="1"/>
</dbReference>
<dbReference type="WBParaSite" id="jg7231.1">
    <property type="protein sequence ID" value="jg7231.1"/>
    <property type="gene ID" value="jg7231"/>
</dbReference>
<dbReference type="PANTHER" id="PTHR21092">
    <property type="entry name" value="NICASTRIN"/>
    <property type="match status" value="1"/>
</dbReference>
<dbReference type="Gene3D" id="3.40.630.10">
    <property type="entry name" value="Zn peptidases"/>
    <property type="match status" value="1"/>
</dbReference>
<dbReference type="GO" id="GO:0016485">
    <property type="term" value="P:protein processing"/>
    <property type="evidence" value="ECO:0007669"/>
    <property type="project" value="InterPro"/>
</dbReference>
<reference evidence="12" key="1">
    <citation type="submission" date="2022-11" db="UniProtKB">
        <authorList>
            <consortium name="WormBaseParasite"/>
        </authorList>
    </citation>
    <scope>IDENTIFICATION</scope>
</reference>
<dbReference type="InterPro" id="IPR008710">
    <property type="entry name" value="Nicastrin"/>
</dbReference>
<feature type="domain" description="Nicastrin small lobe" evidence="10">
    <location>
        <begin position="45"/>
        <end position="215"/>
    </location>
</feature>
<comment type="similarity">
    <text evidence="2">Belongs to the nicastrin family.</text>
</comment>
<dbReference type="GO" id="GO:0005886">
    <property type="term" value="C:plasma membrane"/>
    <property type="evidence" value="ECO:0007669"/>
    <property type="project" value="TreeGrafter"/>
</dbReference>
<evidence type="ECO:0000256" key="9">
    <source>
        <dbReference type="ARBA" id="ARBA00023180"/>
    </source>
</evidence>
<dbReference type="Proteomes" id="UP000887574">
    <property type="component" value="Unplaced"/>
</dbReference>
<keyword evidence="11" id="KW-1185">Reference proteome</keyword>
<keyword evidence="4" id="KW-0812">Transmembrane</keyword>